<feature type="compositionally biased region" description="Gly residues" evidence="1">
    <location>
        <begin position="40"/>
        <end position="49"/>
    </location>
</feature>
<feature type="compositionally biased region" description="Basic and acidic residues" evidence="1">
    <location>
        <begin position="1"/>
        <end position="18"/>
    </location>
</feature>
<dbReference type="EMBL" id="BAAASR010000041">
    <property type="protein sequence ID" value="GAA2515895.1"/>
    <property type="molecule type" value="Genomic_DNA"/>
</dbReference>
<organism evidence="2 3">
    <name type="scientific">Streptomyces gobitricini</name>
    <dbReference type="NCBI Taxonomy" id="68211"/>
    <lineage>
        <taxon>Bacteria</taxon>
        <taxon>Bacillati</taxon>
        <taxon>Actinomycetota</taxon>
        <taxon>Actinomycetes</taxon>
        <taxon>Kitasatosporales</taxon>
        <taxon>Streptomycetaceae</taxon>
        <taxon>Streptomyces</taxon>
    </lineage>
</organism>
<protein>
    <submittedName>
        <fullName evidence="2">Uncharacterized protein</fullName>
    </submittedName>
</protein>
<evidence type="ECO:0000313" key="2">
    <source>
        <dbReference type="EMBL" id="GAA2515895.1"/>
    </source>
</evidence>
<keyword evidence="3" id="KW-1185">Reference proteome</keyword>
<comment type="caution">
    <text evidence="2">The sequence shown here is derived from an EMBL/GenBank/DDBJ whole genome shotgun (WGS) entry which is preliminary data.</text>
</comment>
<gene>
    <name evidence="2" type="ORF">GCM10010393_56240</name>
</gene>
<dbReference type="Proteomes" id="UP001499942">
    <property type="component" value="Unassembled WGS sequence"/>
</dbReference>
<evidence type="ECO:0000313" key="3">
    <source>
        <dbReference type="Proteomes" id="UP001499942"/>
    </source>
</evidence>
<feature type="region of interest" description="Disordered" evidence="1">
    <location>
        <begin position="1"/>
        <end position="27"/>
    </location>
</feature>
<name>A0ABP6AHM2_9ACTN</name>
<proteinExistence type="predicted"/>
<accession>A0ABP6AHM2</accession>
<feature type="region of interest" description="Disordered" evidence="1">
    <location>
        <begin position="39"/>
        <end position="63"/>
    </location>
</feature>
<sequence length="114" mass="11978">MWGGAHDARTGRRPEPRPVARGVRGGAGRWTVAGPVAGVGQRGYSGRPGAGRRRYAESGSRGRTVPPRRWVVCGVRVRGGAAGRVAGAGRSDPGPSAAPEPHFPLLMPYITRRC</sequence>
<reference evidence="3" key="1">
    <citation type="journal article" date="2019" name="Int. J. Syst. Evol. Microbiol.">
        <title>The Global Catalogue of Microorganisms (GCM) 10K type strain sequencing project: providing services to taxonomists for standard genome sequencing and annotation.</title>
        <authorList>
            <consortium name="The Broad Institute Genomics Platform"/>
            <consortium name="The Broad Institute Genome Sequencing Center for Infectious Disease"/>
            <person name="Wu L."/>
            <person name="Ma J."/>
        </authorList>
    </citation>
    <scope>NUCLEOTIDE SEQUENCE [LARGE SCALE GENOMIC DNA]</scope>
    <source>
        <strain evidence="3">JCM 5062</strain>
    </source>
</reference>
<evidence type="ECO:0000256" key="1">
    <source>
        <dbReference type="SAM" id="MobiDB-lite"/>
    </source>
</evidence>